<reference evidence="9 10" key="1">
    <citation type="submission" date="2019-08" db="EMBL/GenBank/DDBJ databases">
        <title>Genomic characterization of a novel candidate phylum (ARYD3) from a high temperature, high salinity tertiary oil reservoir in north central Oklahoma, USA.</title>
        <authorList>
            <person name="Youssef N.H."/>
            <person name="Yadav A."/>
            <person name="Elshahed M.S."/>
        </authorList>
    </citation>
    <scope>NUCLEOTIDE SEQUENCE [LARGE SCALE GENOMIC DNA]</scope>
    <source>
        <strain evidence="9">ARYD1</strain>
    </source>
</reference>
<accession>A0A5D0MLK1</accession>
<dbReference type="Gene3D" id="4.10.950.10">
    <property type="entry name" value="Ribosomal protein L2, domain 3"/>
    <property type="match status" value="1"/>
</dbReference>
<dbReference type="EMBL" id="VSIV01000166">
    <property type="protein sequence ID" value="TYB33282.1"/>
    <property type="molecule type" value="Genomic_DNA"/>
</dbReference>
<name>A0A5D0MLK1_FLESI</name>
<dbReference type="GO" id="GO:0015934">
    <property type="term" value="C:large ribosomal subunit"/>
    <property type="evidence" value="ECO:0007669"/>
    <property type="project" value="InterPro"/>
</dbReference>
<dbReference type="GO" id="GO:0002181">
    <property type="term" value="P:cytoplasmic translation"/>
    <property type="evidence" value="ECO:0007669"/>
    <property type="project" value="TreeGrafter"/>
</dbReference>
<dbReference type="InterPro" id="IPR022669">
    <property type="entry name" value="Ribosomal_uL2_C"/>
</dbReference>
<evidence type="ECO:0000256" key="2">
    <source>
        <dbReference type="ARBA" id="ARBA00022980"/>
    </source>
</evidence>
<dbReference type="SUPFAM" id="SSF50249">
    <property type="entry name" value="Nucleic acid-binding proteins"/>
    <property type="match status" value="1"/>
</dbReference>
<proteinExistence type="inferred from homology"/>
<dbReference type="FunFam" id="2.40.50.140:FF:000003">
    <property type="entry name" value="50S ribosomal protein L2"/>
    <property type="match status" value="1"/>
</dbReference>
<feature type="domain" description="Large ribosomal subunit protein uL2 C-terminal" evidence="7">
    <location>
        <begin position="124"/>
        <end position="252"/>
    </location>
</feature>
<comment type="caution">
    <text evidence="9">The sequence shown here is derived from an EMBL/GenBank/DDBJ whole genome shotgun (WGS) entry which is preliminary data.</text>
</comment>
<dbReference type="PANTHER" id="PTHR13691:SF5">
    <property type="entry name" value="LARGE RIBOSOMAL SUBUNIT PROTEIN UL2M"/>
    <property type="match status" value="1"/>
</dbReference>
<evidence type="ECO:0000256" key="6">
    <source>
        <dbReference type="SAM" id="MobiDB-lite"/>
    </source>
</evidence>
<evidence type="ECO:0000259" key="8">
    <source>
        <dbReference type="SMART" id="SM01383"/>
    </source>
</evidence>
<organism evidence="9 10">
    <name type="scientific">Flexistipes sinusarabici</name>
    <dbReference type="NCBI Taxonomy" id="2352"/>
    <lineage>
        <taxon>Bacteria</taxon>
        <taxon>Pseudomonadati</taxon>
        <taxon>Deferribacterota</taxon>
        <taxon>Deferribacteres</taxon>
        <taxon>Deferribacterales</taxon>
        <taxon>Flexistipitaceae</taxon>
        <taxon>Flexistipes</taxon>
    </lineage>
</organism>
<evidence type="ECO:0000313" key="10">
    <source>
        <dbReference type="Proteomes" id="UP000323337"/>
    </source>
</evidence>
<evidence type="ECO:0000259" key="7">
    <source>
        <dbReference type="SMART" id="SM01382"/>
    </source>
</evidence>
<keyword evidence="5" id="KW-0694">RNA-binding</keyword>
<dbReference type="Proteomes" id="UP000323337">
    <property type="component" value="Unassembled WGS sequence"/>
</dbReference>
<dbReference type="PROSITE" id="PS00467">
    <property type="entry name" value="RIBOSOMAL_L2"/>
    <property type="match status" value="1"/>
</dbReference>
<dbReference type="GO" id="GO:0016740">
    <property type="term" value="F:transferase activity"/>
    <property type="evidence" value="ECO:0007669"/>
    <property type="project" value="InterPro"/>
</dbReference>
<gene>
    <name evidence="5 9" type="primary">rplB</name>
    <name evidence="9" type="ORF">FXF49_07055</name>
</gene>
<comment type="function">
    <text evidence="5">One of the primary rRNA binding proteins. Required for association of the 30S and 50S subunits to form the 70S ribosome, for tRNA binding and peptide bond formation. It has been suggested to have peptidyltransferase activity; this is somewhat controversial. Makes several contacts with the 16S rRNA in the 70S ribosome.</text>
</comment>
<dbReference type="Pfam" id="PF03947">
    <property type="entry name" value="Ribosomal_L2_C"/>
    <property type="match status" value="1"/>
</dbReference>
<sequence length="274" mass="30120">MGVKKYKPTSPGVRFRTNDDYSNVTAERPEKSLVKPLAKKGGRNSYGRITVRHKGGGNKRLYRVIDFKRNKIDVPGVVKTIEYDPNRSARIALVVYADGEKRYILAPIGLKVGDNVLSGKDADIKPGNSLLLKEIPVGTVLHNVELRPGKGGQLARSAGTYSQLLSKEKGYCHVRLPSGEIRLVNAECRATVGQVSNPEHENLSVGKAGKNRWFGIRPSVRGVAMNPIDHPHGGGEGRTSGGRHPVTPWGKPTKGYKTRKSNKPTNKYIISRRR</sequence>
<dbReference type="AlphaFoldDB" id="A0A5D0MLK1"/>
<dbReference type="FunFam" id="4.10.950.10:FF:000001">
    <property type="entry name" value="50S ribosomal protein L2"/>
    <property type="match status" value="1"/>
</dbReference>
<dbReference type="FunFam" id="2.30.30.30:FF:000001">
    <property type="entry name" value="50S ribosomal protein L2"/>
    <property type="match status" value="1"/>
</dbReference>
<dbReference type="InterPro" id="IPR002171">
    <property type="entry name" value="Ribosomal_uL2"/>
</dbReference>
<dbReference type="InterPro" id="IPR008991">
    <property type="entry name" value="Translation_prot_SH3-like_sf"/>
</dbReference>
<dbReference type="NCBIfam" id="TIGR01171">
    <property type="entry name" value="rplB_bact"/>
    <property type="match status" value="1"/>
</dbReference>
<dbReference type="Gene3D" id="2.40.50.140">
    <property type="entry name" value="Nucleic acid-binding proteins"/>
    <property type="match status" value="1"/>
</dbReference>
<dbReference type="Gene3D" id="2.30.30.30">
    <property type="match status" value="1"/>
</dbReference>
<dbReference type="InterPro" id="IPR005880">
    <property type="entry name" value="Ribosomal_uL2_bac/org-type"/>
</dbReference>
<dbReference type="RefSeq" id="WP_303701199.1">
    <property type="nucleotide sequence ID" value="NZ_VSIV01000166.1"/>
</dbReference>
<dbReference type="GO" id="GO:0019843">
    <property type="term" value="F:rRNA binding"/>
    <property type="evidence" value="ECO:0007669"/>
    <property type="project" value="UniProtKB-UniRule"/>
</dbReference>
<evidence type="ECO:0000256" key="3">
    <source>
        <dbReference type="ARBA" id="ARBA00023274"/>
    </source>
</evidence>
<dbReference type="HAMAP" id="MF_01320_B">
    <property type="entry name" value="Ribosomal_uL2_B"/>
    <property type="match status" value="1"/>
</dbReference>
<evidence type="ECO:0000256" key="1">
    <source>
        <dbReference type="ARBA" id="ARBA00005636"/>
    </source>
</evidence>
<dbReference type="SMART" id="SM01382">
    <property type="entry name" value="Ribosomal_L2_C"/>
    <property type="match status" value="1"/>
</dbReference>
<evidence type="ECO:0000313" key="9">
    <source>
        <dbReference type="EMBL" id="TYB33282.1"/>
    </source>
</evidence>
<feature type="region of interest" description="Disordered" evidence="6">
    <location>
        <begin position="228"/>
        <end position="274"/>
    </location>
</feature>
<keyword evidence="2 5" id="KW-0689">Ribosomal protein</keyword>
<dbReference type="Pfam" id="PF00181">
    <property type="entry name" value="Ribosomal_L2_N"/>
    <property type="match status" value="1"/>
</dbReference>
<dbReference type="InterPro" id="IPR022671">
    <property type="entry name" value="Ribosomal_uL2_CS"/>
</dbReference>
<comment type="subunit">
    <text evidence="5">Part of the 50S ribosomal subunit. Forms a bridge to the 30S subunit in the 70S ribosome.</text>
</comment>
<feature type="region of interest" description="Disordered" evidence="6">
    <location>
        <begin position="1"/>
        <end position="28"/>
    </location>
</feature>
<dbReference type="PANTHER" id="PTHR13691">
    <property type="entry name" value="RIBOSOMAL PROTEIN L2"/>
    <property type="match status" value="1"/>
</dbReference>
<dbReference type="PIRSF" id="PIRSF002158">
    <property type="entry name" value="Ribosomal_L2"/>
    <property type="match status" value="1"/>
</dbReference>
<dbReference type="InterPro" id="IPR022666">
    <property type="entry name" value="Ribosomal_uL2_RNA-bd_dom"/>
</dbReference>
<evidence type="ECO:0000256" key="4">
    <source>
        <dbReference type="ARBA" id="ARBA00035242"/>
    </source>
</evidence>
<dbReference type="GO" id="GO:0003735">
    <property type="term" value="F:structural constituent of ribosome"/>
    <property type="evidence" value="ECO:0007669"/>
    <property type="project" value="InterPro"/>
</dbReference>
<dbReference type="InterPro" id="IPR012340">
    <property type="entry name" value="NA-bd_OB-fold"/>
</dbReference>
<dbReference type="InterPro" id="IPR014726">
    <property type="entry name" value="Ribosomal_uL2_dom3"/>
</dbReference>
<dbReference type="InterPro" id="IPR014722">
    <property type="entry name" value="Rib_uL2_dom2"/>
</dbReference>
<protein>
    <recommendedName>
        <fullName evidence="4 5">Large ribosomal subunit protein uL2</fullName>
    </recommendedName>
</protein>
<keyword evidence="3 5" id="KW-0687">Ribonucleoprotein</keyword>
<keyword evidence="5" id="KW-0699">rRNA-binding</keyword>
<dbReference type="SUPFAM" id="SSF50104">
    <property type="entry name" value="Translation proteins SH3-like domain"/>
    <property type="match status" value="1"/>
</dbReference>
<dbReference type="SMART" id="SM01383">
    <property type="entry name" value="Ribosomal_L2"/>
    <property type="match status" value="1"/>
</dbReference>
<evidence type="ECO:0000256" key="5">
    <source>
        <dbReference type="HAMAP-Rule" id="MF_01320"/>
    </source>
</evidence>
<feature type="domain" description="Large ribosomal subunit protein uL2 RNA-binding" evidence="8">
    <location>
        <begin position="42"/>
        <end position="118"/>
    </location>
</feature>
<comment type="similarity">
    <text evidence="1 5">Belongs to the universal ribosomal protein uL2 family.</text>
</comment>